<keyword evidence="3" id="KW-0653">Protein transport</keyword>
<dbReference type="KEGG" id="cdep:91086678"/>
<dbReference type="GO" id="GO:0000814">
    <property type="term" value="C:ESCRT II complex"/>
    <property type="evidence" value="ECO:0007669"/>
    <property type="project" value="InterPro"/>
</dbReference>
<organism evidence="6 7">
    <name type="scientific">Cryptococcus depauperatus CBS 7841</name>
    <dbReference type="NCBI Taxonomy" id="1295531"/>
    <lineage>
        <taxon>Eukaryota</taxon>
        <taxon>Fungi</taxon>
        <taxon>Dikarya</taxon>
        <taxon>Basidiomycota</taxon>
        <taxon>Agaricomycotina</taxon>
        <taxon>Tremellomycetes</taxon>
        <taxon>Tremellales</taxon>
        <taxon>Cryptococcaceae</taxon>
        <taxon>Cryptococcus</taxon>
    </lineage>
</organism>
<evidence type="ECO:0000313" key="7">
    <source>
        <dbReference type="Proteomes" id="UP000094043"/>
    </source>
</evidence>
<dbReference type="GeneID" id="91086678"/>
<dbReference type="InterPro" id="IPR036388">
    <property type="entry name" value="WH-like_DNA-bd_sf"/>
</dbReference>
<evidence type="ECO:0000256" key="2">
    <source>
        <dbReference type="ARBA" id="ARBA00022448"/>
    </source>
</evidence>
<dbReference type="Pfam" id="PF05871">
    <property type="entry name" value="ESCRT-II"/>
    <property type="match status" value="1"/>
</dbReference>
<dbReference type="InterPro" id="IPR008570">
    <property type="entry name" value="ESCRT-II_cplx_Vps25-sub"/>
</dbReference>
<dbReference type="GO" id="GO:0005198">
    <property type="term" value="F:structural molecule activity"/>
    <property type="evidence" value="ECO:0007669"/>
    <property type="project" value="TreeGrafter"/>
</dbReference>
<reference evidence="6" key="1">
    <citation type="submission" date="2016-06" db="EMBL/GenBank/DDBJ databases">
        <authorList>
            <person name="Cuomo C."/>
            <person name="Litvintseva A."/>
            <person name="Heitman J."/>
            <person name="Chen Y."/>
            <person name="Sun S."/>
            <person name="Springer D."/>
            <person name="Dromer F."/>
            <person name="Young S."/>
            <person name="Zeng Q."/>
            <person name="Chapman S."/>
            <person name="Gujja S."/>
            <person name="Saif S."/>
            <person name="Birren B."/>
        </authorList>
    </citation>
    <scope>NUCLEOTIDE SEQUENCE</scope>
    <source>
        <strain evidence="6">CBS 7841</strain>
    </source>
</reference>
<dbReference type="RefSeq" id="XP_066067988.1">
    <property type="nucleotide sequence ID" value="XM_066211891.1"/>
</dbReference>
<reference evidence="6" key="2">
    <citation type="journal article" date="2022" name="Elife">
        <title>Obligate sexual reproduction of a homothallic fungus closely related to the Cryptococcus pathogenic species complex.</title>
        <authorList>
            <person name="Passer A.R."/>
            <person name="Clancey S.A."/>
            <person name="Shea T."/>
            <person name="David-Palma M."/>
            <person name="Averette A.F."/>
            <person name="Boekhout T."/>
            <person name="Porcel B.M."/>
            <person name="Nowrousian M."/>
            <person name="Cuomo C.A."/>
            <person name="Sun S."/>
            <person name="Heitman J."/>
            <person name="Coelho M.A."/>
        </authorList>
    </citation>
    <scope>NUCLEOTIDE SEQUENCE</scope>
    <source>
        <strain evidence="6">CBS 7841</strain>
    </source>
</reference>
<protein>
    <recommendedName>
        <fullName evidence="4">ESCRT-II complex subunit VPS25</fullName>
    </recommendedName>
</protein>
<feature type="region of interest" description="Disordered" evidence="5">
    <location>
        <begin position="1"/>
        <end position="30"/>
    </location>
</feature>
<evidence type="ECO:0000256" key="3">
    <source>
        <dbReference type="ARBA" id="ARBA00022927"/>
    </source>
</evidence>
<dbReference type="GO" id="GO:0042803">
    <property type="term" value="F:protein homodimerization activity"/>
    <property type="evidence" value="ECO:0007669"/>
    <property type="project" value="TreeGrafter"/>
</dbReference>
<evidence type="ECO:0000256" key="4">
    <source>
        <dbReference type="ARBA" id="ARBA00030094"/>
    </source>
</evidence>
<keyword evidence="2" id="KW-0813">Transport</keyword>
<sequence>MSFSQPTSALLSSGSGLQSTEEASPTPIQPWTSSSGFEFPAIWSFPPFFTLQPNPSTLARQLEIWRSLLLAWARHERVFEVNADSTGKDVLQVFENREINRKFLPESIKTLLTEMTKNGEASPEPPKQDSRYLIYWRRPEEWGDIIHRWVMENGLNSSIMTFYEIVDGDLSHTTEFRKLPTSILRKALDTLVKRGRAQILEGRGEVGEGVRFLDTV</sequence>
<evidence type="ECO:0000313" key="6">
    <source>
        <dbReference type="EMBL" id="WVN87288.1"/>
    </source>
</evidence>
<dbReference type="PANTHER" id="PTHR13149:SF0">
    <property type="entry name" value="VACUOLAR PROTEIN-SORTING-ASSOCIATED PROTEIN 25"/>
    <property type="match status" value="1"/>
</dbReference>
<dbReference type="InterPro" id="IPR036390">
    <property type="entry name" value="WH_DNA-bd_sf"/>
</dbReference>
<dbReference type="PANTHER" id="PTHR13149">
    <property type="entry name" value="VACUOLAR PROTEIN SORTING-ASSOCIATED PROTEIN VPS25"/>
    <property type="match status" value="1"/>
</dbReference>
<dbReference type="Gene3D" id="1.10.10.570">
    <property type="entry name" value="Winged helix' DNA-binding domain. Chain C. Domain 1"/>
    <property type="match status" value="1"/>
</dbReference>
<evidence type="ECO:0000256" key="1">
    <source>
        <dbReference type="ARBA" id="ARBA00009674"/>
    </source>
</evidence>
<dbReference type="SUPFAM" id="SSF46785">
    <property type="entry name" value="Winged helix' DNA-binding domain"/>
    <property type="match status" value="2"/>
</dbReference>
<evidence type="ECO:0000256" key="5">
    <source>
        <dbReference type="SAM" id="MobiDB-lite"/>
    </source>
</evidence>
<dbReference type="EMBL" id="CP143786">
    <property type="protein sequence ID" value="WVN87288.1"/>
    <property type="molecule type" value="Genomic_DNA"/>
</dbReference>
<keyword evidence="7" id="KW-1185">Reference proteome</keyword>
<gene>
    <name evidence="6" type="ORF">L203_102466</name>
</gene>
<dbReference type="FunFam" id="1.10.10.10:FF:000141">
    <property type="entry name" value="vacuolar protein-sorting-associated protein 25"/>
    <property type="match status" value="1"/>
</dbReference>
<comment type="similarity">
    <text evidence="1">Belongs to the VPS25 family.</text>
</comment>
<name>A0AAJ8JRT7_9TREE</name>
<reference evidence="6" key="3">
    <citation type="submission" date="2024-01" db="EMBL/GenBank/DDBJ databases">
        <authorList>
            <person name="Coelho M.A."/>
            <person name="David-Palma M."/>
            <person name="Shea T."/>
            <person name="Sun S."/>
            <person name="Cuomo C.A."/>
            <person name="Heitman J."/>
        </authorList>
    </citation>
    <scope>NUCLEOTIDE SEQUENCE</scope>
    <source>
        <strain evidence="6">CBS 7841</strain>
    </source>
</reference>
<dbReference type="Proteomes" id="UP000094043">
    <property type="component" value="Chromosome 3"/>
</dbReference>
<accession>A0AAJ8JRT7</accession>
<dbReference type="InterPro" id="IPR014041">
    <property type="entry name" value="ESCRT-II_cplx_Vps25-sub_N"/>
</dbReference>
<dbReference type="GO" id="GO:0016236">
    <property type="term" value="P:macroautophagy"/>
    <property type="evidence" value="ECO:0007669"/>
    <property type="project" value="UniProtKB-ARBA"/>
</dbReference>
<dbReference type="AlphaFoldDB" id="A0AAJ8JRT7"/>
<dbReference type="Gene3D" id="1.10.10.10">
    <property type="entry name" value="Winged helix-like DNA-binding domain superfamily/Winged helix DNA-binding domain"/>
    <property type="match status" value="1"/>
</dbReference>
<dbReference type="GO" id="GO:0043328">
    <property type="term" value="P:protein transport to vacuole involved in ubiquitin-dependent protein catabolic process via the multivesicular body sorting pathway"/>
    <property type="evidence" value="ECO:0007669"/>
    <property type="project" value="TreeGrafter"/>
</dbReference>
<proteinExistence type="inferred from homology"/>